<proteinExistence type="predicted"/>
<feature type="domain" description="DUF2231" evidence="2">
    <location>
        <begin position="7"/>
        <end position="150"/>
    </location>
</feature>
<feature type="transmembrane region" description="Helical" evidence="1">
    <location>
        <begin position="41"/>
        <end position="60"/>
    </location>
</feature>
<dbReference type="Proteomes" id="UP001299970">
    <property type="component" value="Unassembled WGS sequence"/>
</dbReference>
<keyword evidence="1" id="KW-0472">Membrane</keyword>
<accession>A0ABS9TBB3</accession>
<gene>
    <name evidence="3" type="ORF">MMF94_08895</name>
</gene>
<evidence type="ECO:0000256" key="1">
    <source>
        <dbReference type="SAM" id="Phobius"/>
    </source>
</evidence>
<evidence type="ECO:0000313" key="3">
    <source>
        <dbReference type="EMBL" id="MCH6165797.1"/>
    </source>
</evidence>
<dbReference type="InterPro" id="IPR019251">
    <property type="entry name" value="DUF2231_TM"/>
</dbReference>
<organism evidence="3 4">
    <name type="scientific">Pseudonocardia alaniniphila</name>
    <dbReference type="NCBI Taxonomy" id="75291"/>
    <lineage>
        <taxon>Bacteria</taxon>
        <taxon>Bacillati</taxon>
        <taxon>Actinomycetota</taxon>
        <taxon>Actinomycetes</taxon>
        <taxon>Pseudonocardiales</taxon>
        <taxon>Pseudonocardiaceae</taxon>
        <taxon>Pseudonocardia</taxon>
    </lineage>
</organism>
<name>A0ABS9TBB3_9PSEU</name>
<evidence type="ECO:0000259" key="2">
    <source>
        <dbReference type="Pfam" id="PF09990"/>
    </source>
</evidence>
<dbReference type="Pfam" id="PF09990">
    <property type="entry name" value="DUF2231"/>
    <property type="match status" value="1"/>
</dbReference>
<feature type="transmembrane region" description="Helical" evidence="1">
    <location>
        <begin position="13"/>
        <end position="34"/>
    </location>
</feature>
<dbReference type="EMBL" id="JAKXMK010000007">
    <property type="protein sequence ID" value="MCH6165797.1"/>
    <property type="molecule type" value="Genomic_DNA"/>
</dbReference>
<keyword evidence="1" id="KW-0812">Transmembrane</keyword>
<feature type="transmembrane region" description="Helical" evidence="1">
    <location>
        <begin position="120"/>
        <end position="139"/>
    </location>
</feature>
<protein>
    <recommendedName>
        <fullName evidence="2">DUF2231 domain-containing protein</fullName>
    </recommendedName>
</protein>
<reference evidence="3 4" key="1">
    <citation type="submission" date="2022-03" db="EMBL/GenBank/DDBJ databases">
        <title>Pseudonocardia alaer sp. nov., a novel actinomycete isolated from reed forest soil.</title>
        <authorList>
            <person name="Wang L."/>
        </authorList>
    </citation>
    <scope>NUCLEOTIDE SEQUENCE [LARGE SCALE GENOMIC DNA]</scope>
    <source>
        <strain evidence="3 4">Y-16303</strain>
    </source>
</reference>
<sequence length="152" mass="15092">MLITVAGVPAHPLLVHAVVVLIPLAALGAVCLAVRPAWIRPYGLLVAAGALAGAVAATLAKIAGDQLEAAIDVTAEFAPVIAQHGQFGLFTMVAAWPFAVLAIVVAALSRRPSGSGIRLVGALSAVSGLVAIAFTVLAGHSGSDAVWGYVAG</sequence>
<feature type="transmembrane region" description="Helical" evidence="1">
    <location>
        <begin position="87"/>
        <end position="108"/>
    </location>
</feature>
<keyword evidence="1" id="KW-1133">Transmembrane helix</keyword>
<dbReference type="RefSeq" id="WP_241035827.1">
    <property type="nucleotide sequence ID" value="NZ_BAAAJF010000078.1"/>
</dbReference>
<evidence type="ECO:0000313" key="4">
    <source>
        <dbReference type="Proteomes" id="UP001299970"/>
    </source>
</evidence>
<comment type="caution">
    <text evidence="3">The sequence shown here is derived from an EMBL/GenBank/DDBJ whole genome shotgun (WGS) entry which is preliminary data.</text>
</comment>
<keyword evidence="4" id="KW-1185">Reference proteome</keyword>